<accession>A0A0W0FKW6</accession>
<evidence type="ECO:0000313" key="3">
    <source>
        <dbReference type="EMBL" id="KTB36917.1"/>
    </source>
</evidence>
<evidence type="ECO:0000313" key="4">
    <source>
        <dbReference type="EMBL" id="KTB36919.1"/>
    </source>
</evidence>
<evidence type="ECO:0000313" key="7">
    <source>
        <dbReference type="Proteomes" id="UP000054988"/>
    </source>
</evidence>
<name>A0A0W0FKW6_MONRR</name>
<feature type="transmembrane region" description="Helical" evidence="1">
    <location>
        <begin position="16"/>
        <end position="35"/>
    </location>
</feature>
<organism evidence="3 7">
    <name type="scientific">Moniliophthora roreri</name>
    <name type="common">Frosty pod rot fungus</name>
    <name type="synonym">Monilia roreri</name>
    <dbReference type="NCBI Taxonomy" id="221103"/>
    <lineage>
        <taxon>Eukaryota</taxon>
        <taxon>Fungi</taxon>
        <taxon>Dikarya</taxon>
        <taxon>Basidiomycota</taxon>
        <taxon>Agaricomycotina</taxon>
        <taxon>Agaricomycetes</taxon>
        <taxon>Agaricomycetidae</taxon>
        <taxon>Agaricales</taxon>
        <taxon>Marasmiineae</taxon>
        <taxon>Marasmiaceae</taxon>
        <taxon>Moniliophthora</taxon>
    </lineage>
</organism>
<dbReference type="AlphaFoldDB" id="A0A0W0FKW6"/>
<evidence type="ECO:0000256" key="1">
    <source>
        <dbReference type="SAM" id="Phobius"/>
    </source>
</evidence>
<feature type="transmembrane region" description="Helical" evidence="1">
    <location>
        <begin position="47"/>
        <end position="72"/>
    </location>
</feature>
<evidence type="ECO:0000313" key="6">
    <source>
        <dbReference type="EMBL" id="KTB43340.1"/>
    </source>
</evidence>
<protein>
    <recommendedName>
        <fullName evidence="2">DUF6533 domain-containing protein</fullName>
    </recommendedName>
</protein>
<dbReference type="InterPro" id="IPR045340">
    <property type="entry name" value="DUF6533"/>
</dbReference>
<dbReference type="Pfam" id="PF20151">
    <property type="entry name" value="DUF6533"/>
    <property type="match status" value="1"/>
</dbReference>
<proteinExistence type="predicted"/>
<gene>
    <name evidence="5" type="ORF">WG66_10491</name>
    <name evidence="3" type="ORF">WG66_10504</name>
    <name evidence="4" type="ORF">WG66_10506</name>
    <name evidence="6" type="ORF">WG66_4083</name>
</gene>
<dbReference type="Proteomes" id="UP000054988">
    <property type="component" value="Unassembled WGS sequence"/>
</dbReference>
<reference evidence="3 7" key="1">
    <citation type="submission" date="2015-12" db="EMBL/GenBank/DDBJ databases">
        <title>Draft genome sequence of Moniliophthora roreri, the causal agent of frosty pod rot of cacao.</title>
        <authorList>
            <person name="Aime M.C."/>
            <person name="Diaz-Valderrama J.R."/>
            <person name="Kijpornyongpan T."/>
            <person name="Phillips-Mora W."/>
        </authorList>
    </citation>
    <scope>NUCLEOTIDE SEQUENCE [LARGE SCALE GENOMIC DNA]</scope>
    <source>
        <strain evidence="3 7">MCA 2952</strain>
    </source>
</reference>
<dbReference type="EMBL" id="LATX01001194">
    <property type="protein sequence ID" value="KTB43340.1"/>
    <property type="molecule type" value="Genomic_DNA"/>
</dbReference>
<keyword evidence="1" id="KW-0472">Membrane</keyword>
<evidence type="ECO:0000259" key="2">
    <source>
        <dbReference type="Pfam" id="PF20151"/>
    </source>
</evidence>
<keyword evidence="1" id="KW-0812">Transmembrane</keyword>
<comment type="caution">
    <text evidence="3">The sequence shown here is derived from an EMBL/GenBank/DDBJ whole genome shotgun (WGS) entry which is preliminary data.</text>
</comment>
<feature type="domain" description="DUF6533" evidence="2">
    <location>
        <begin position="17"/>
        <end position="60"/>
    </location>
</feature>
<dbReference type="EMBL" id="LATX01001872">
    <property type="protein sequence ID" value="KTB36939.1"/>
    <property type="molecule type" value="Genomic_DNA"/>
</dbReference>
<keyword evidence="1" id="KW-1133">Transmembrane helix</keyword>
<sequence length="92" mass="10435">MDPQVLQFLDDAKTTSYIAAAAVTLFVFDYMLTIEQEVELMWKRPKGLASILFVMSRYFSAMILGAFVGVMLSQVESDRTYVASLVIPFQRI</sequence>
<dbReference type="EMBL" id="LATX01001877">
    <property type="protein sequence ID" value="KTB36917.1"/>
    <property type="molecule type" value="Genomic_DNA"/>
</dbReference>
<evidence type="ECO:0000313" key="5">
    <source>
        <dbReference type="EMBL" id="KTB36939.1"/>
    </source>
</evidence>
<dbReference type="EMBL" id="LATX01001877">
    <property type="protein sequence ID" value="KTB36919.1"/>
    <property type="molecule type" value="Genomic_DNA"/>
</dbReference>